<evidence type="ECO:0000313" key="3">
    <source>
        <dbReference type="Proteomes" id="UP001164746"/>
    </source>
</evidence>
<name>A0ABY7FP41_MYAAR</name>
<reference evidence="2" key="1">
    <citation type="submission" date="2022-11" db="EMBL/GenBank/DDBJ databases">
        <title>Centuries of genome instability and evolution in soft-shell clam transmissible cancer (bioRxiv).</title>
        <authorList>
            <person name="Hart S.F.M."/>
            <person name="Yonemitsu M.A."/>
            <person name="Giersch R.M."/>
            <person name="Beal B.F."/>
            <person name="Arriagada G."/>
            <person name="Davis B.W."/>
            <person name="Ostrander E.A."/>
            <person name="Goff S.P."/>
            <person name="Metzger M.J."/>
        </authorList>
    </citation>
    <scope>NUCLEOTIDE SEQUENCE</scope>
    <source>
        <strain evidence="2">MELC-2E11</strain>
        <tissue evidence="2">Siphon/mantle</tissue>
    </source>
</reference>
<protein>
    <submittedName>
        <fullName evidence="2">Uncharacterized protein</fullName>
    </submittedName>
</protein>
<feature type="transmembrane region" description="Helical" evidence="1">
    <location>
        <begin position="5"/>
        <end position="25"/>
    </location>
</feature>
<feature type="transmembrane region" description="Helical" evidence="1">
    <location>
        <begin position="58"/>
        <end position="76"/>
    </location>
</feature>
<gene>
    <name evidence="2" type="ORF">MAR_037679</name>
</gene>
<keyword evidence="1" id="KW-0812">Transmembrane</keyword>
<keyword evidence="1" id="KW-0472">Membrane</keyword>
<accession>A0ABY7FP41</accession>
<organism evidence="2 3">
    <name type="scientific">Mya arenaria</name>
    <name type="common">Soft-shell clam</name>
    <dbReference type="NCBI Taxonomy" id="6604"/>
    <lineage>
        <taxon>Eukaryota</taxon>
        <taxon>Metazoa</taxon>
        <taxon>Spiralia</taxon>
        <taxon>Lophotrochozoa</taxon>
        <taxon>Mollusca</taxon>
        <taxon>Bivalvia</taxon>
        <taxon>Autobranchia</taxon>
        <taxon>Heteroconchia</taxon>
        <taxon>Euheterodonta</taxon>
        <taxon>Imparidentia</taxon>
        <taxon>Neoheterodontei</taxon>
        <taxon>Myida</taxon>
        <taxon>Myoidea</taxon>
        <taxon>Myidae</taxon>
        <taxon>Mya</taxon>
    </lineage>
</organism>
<evidence type="ECO:0000256" key="1">
    <source>
        <dbReference type="SAM" id="Phobius"/>
    </source>
</evidence>
<sequence length="145" mass="16484">MGDRFFLVVAVSTFALGVTLFLVSISSTSWQGLEDAVSISLWKVCFQMHIAKTWACNSWHEIPACMIAMAVVVMGMKGRDYLLSMKEDPDKIYRYFLNGIKINGYYQIGWALILAIVASLVNYISFAFFLLEYKDMTDEPRPTKV</sequence>
<dbReference type="EMBL" id="CP111024">
    <property type="protein sequence ID" value="WAR24010.1"/>
    <property type="molecule type" value="Genomic_DNA"/>
</dbReference>
<proteinExistence type="predicted"/>
<feature type="transmembrane region" description="Helical" evidence="1">
    <location>
        <begin position="108"/>
        <end position="131"/>
    </location>
</feature>
<dbReference type="Proteomes" id="UP001164746">
    <property type="component" value="Chromosome 13"/>
</dbReference>
<keyword evidence="1" id="KW-1133">Transmembrane helix</keyword>
<evidence type="ECO:0000313" key="2">
    <source>
        <dbReference type="EMBL" id="WAR24010.1"/>
    </source>
</evidence>
<keyword evidence="3" id="KW-1185">Reference proteome</keyword>